<dbReference type="Pfam" id="PF17919">
    <property type="entry name" value="RT_RNaseH_2"/>
    <property type="match status" value="1"/>
</dbReference>
<comment type="caution">
    <text evidence="3">The sequence shown here is derived from an EMBL/GenBank/DDBJ whole genome shotgun (WGS) entry which is preliminary data.</text>
</comment>
<reference evidence="3" key="1">
    <citation type="journal article" date="2020" name="bioRxiv">
        <title>Chromosome-level reference genome of the European wasp spider Argiope bruennichi: a resource for studies on range expansion and evolutionary adaptation.</title>
        <authorList>
            <person name="Sheffer M.M."/>
            <person name="Hoppe A."/>
            <person name="Krehenwinkel H."/>
            <person name="Uhl G."/>
            <person name="Kuss A.W."/>
            <person name="Jensen L."/>
            <person name="Jensen C."/>
            <person name="Gillespie R.G."/>
            <person name="Hoff K.J."/>
            <person name="Prost S."/>
        </authorList>
    </citation>
    <scope>NUCLEOTIDE SEQUENCE</scope>
</reference>
<dbReference type="InterPro" id="IPR043502">
    <property type="entry name" value="DNA/RNA_pol_sf"/>
</dbReference>
<evidence type="ECO:0000256" key="1">
    <source>
        <dbReference type="ARBA" id="ARBA00012493"/>
    </source>
</evidence>
<dbReference type="InterPro" id="IPR041577">
    <property type="entry name" value="RT_RNaseH_2"/>
</dbReference>
<dbReference type="Gene3D" id="3.30.70.270">
    <property type="match status" value="1"/>
</dbReference>
<evidence type="ECO:0000313" key="3">
    <source>
        <dbReference type="EMBL" id="KAF8786579.1"/>
    </source>
</evidence>
<evidence type="ECO:0000313" key="4">
    <source>
        <dbReference type="Proteomes" id="UP000807504"/>
    </source>
</evidence>
<organism evidence="3 4">
    <name type="scientific">Argiope bruennichi</name>
    <name type="common">Wasp spider</name>
    <name type="synonym">Aranea bruennichi</name>
    <dbReference type="NCBI Taxonomy" id="94029"/>
    <lineage>
        <taxon>Eukaryota</taxon>
        <taxon>Metazoa</taxon>
        <taxon>Ecdysozoa</taxon>
        <taxon>Arthropoda</taxon>
        <taxon>Chelicerata</taxon>
        <taxon>Arachnida</taxon>
        <taxon>Araneae</taxon>
        <taxon>Araneomorphae</taxon>
        <taxon>Entelegynae</taxon>
        <taxon>Araneoidea</taxon>
        <taxon>Araneidae</taxon>
        <taxon>Argiope</taxon>
    </lineage>
</organism>
<name>A0A8T0FAX0_ARGBR</name>
<dbReference type="Proteomes" id="UP000807504">
    <property type="component" value="Unassembled WGS sequence"/>
</dbReference>
<reference evidence="3" key="2">
    <citation type="submission" date="2020-06" db="EMBL/GenBank/DDBJ databases">
        <authorList>
            <person name="Sheffer M."/>
        </authorList>
    </citation>
    <scope>NUCLEOTIDE SEQUENCE</scope>
</reference>
<dbReference type="SUPFAM" id="SSF56672">
    <property type="entry name" value="DNA/RNA polymerases"/>
    <property type="match status" value="1"/>
</dbReference>
<dbReference type="InterPro" id="IPR043128">
    <property type="entry name" value="Rev_trsase/Diguanyl_cyclase"/>
</dbReference>
<feature type="domain" description="Reverse transcriptase/retrotransposon-derived protein RNase H-like" evidence="2">
    <location>
        <begin position="69"/>
        <end position="148"/>
    </location>
</feature>
<keyword evidence="4" id="KW-1185">Reference proteome</keyword>
<dbReference type="AlphaFoldDB" id="A0A8T0FAX0"/>
<protein>
    <recommendedName>
        <fullName evidence="1">RNA-directed DNA polymerase</fullName>
        <ecNumber evidence="1">2.7.7.49</ecNumber>
    </recommendedName>
</protein>
<dbReference type="GO" id="GO:0003964">
    <property type="term" value="F:RNA-directed DNA polymerase activity"/>
    <property type="evidence" value="ECO:0007669"/>
    <property type="project" value="UniProtKB-EC"/>
</dbReference>
<accession>A0A8T0FAX0</accession>
<dbReference type="EMBL" id="JABXBU010000015">
    <property type="protein sequence ID" value="KAF8786579.1"/>
    <property type="molecule type" value="Genomic_DNA"/>
</dbReference>
<dbReference type="PANTHER" id="PTHR33064">
    <property type="entry name" value="POL PROTEIN"/>
    <property type="match status" value="1"/>
</dbReference>
<dbReference type="PANTHER" id="PTHR33064:SF29">
    <property type="entry name" value="PEPTIDASE A2 DOMAIN-CONTAINING PROTEIN-RELATED"/>
    <property type="match status" value="1"/>
</dbReference>
<sequence length="160" mass="18406">MSVCSFLCEISWTFSRTRTKNTWRTKSSGHKAFMGLAGYYRKYIPEFSVISASLSNLLKGRCRKSTIEWNSSCQKAFEELKEKLSKNPVLYSPNFSKQFIIHCDVSNLGIGVVLTQVSDYDEEHPIMYLSKKFSSAEQKYSTTERECCHHLCRAETEVLS</sequence>
<proteinExistence type="predicted"/>
<gene>
    <name evidence="3" type="ORF">HNY73_008275</name>
</gene>
<dbReference type="Gene3D" id="3.10.20.370">
    <property type="match status" value="1"/>
</dbReference>
<dbReference type="EC" id="2.7.7.49" evidence="1"/>
<dbReference type="FunFam" id="3.30.70.270:FF:000020">
    <property type="entry name" value="Transposon Tf2-6 polyprotein-like Protein"/>
    <property type="match status" value="1"/>
</dbReference>
<evidence type="ECO:0000259" key="2">
    <source>
        <dbReference type="Pfam" id="PF17919"/>
    </source>
</evidence>
<dbReference type="InterPro" id="IPR051320">
    <property type="entry name" value="Viral_Replic_Matur_Polypro"/>
</dbReference>